<dbReference type="AlphaFoldDB" id="A0A1R4GF61"/>
<dbReference type="Pfam" id="PF07007">
    <property type="entry name" value="LprI"/>
    <property type="match status" value="1"/>
</dbReference>
<proteinExistence type="predicted"/>
<accession>A0A1R4GF61</accession>
<dbReference type="Gene3D" id="1.20.1270.180">
    <property type="match status" value="1"/>
</dbReference>
<organism evidence="3 4">
    <name type="scientific">Brevundimonas diminuta 3F5N</name>
    <dbReference type="NCBI Taxonomy" id="1255603"/>
    <lineage>
        <taxon>Bacteria</taxon>
        <taxon>Pseudomonadati</taxon>
        <taxon>Pseudomonadota</taxon>
        <taxon>Alphaproteobacteria</taxon>
        <taxon>Caulobacterales</taxon>
        <taxon>Caulobacteraceae</taxon>
        <taxon>Brevundimonas</taxon>
    </lineage>
</organism>
<evidence type="ECO:0000313" key="3">
    <source>
        <dbReference type="EMBL" id="SJM66779.1"/>
    </source>
</evidence>
<feature type="chain" id="PRO_5012006297" description="Lysozyme inhibitor LprI-like N-terminal domain-containing protein" evidence="1">
    <location>
        <begin position="30"/>
        <end position="238"/>
    </location>
</feature>
<dbReference type="InterPro" id="IPR009739">
    <property type="entry name" value="LprI-like_N"/>
</dbReference>
<dbReference type="EMBL" id="FUIE01000065">
    <property type="protein sequence ID" value="SJM66779.1"/>
    <property type="molecule type" value="Genomic_DNA"/>
</dbReference>
<evidence type="ECO:0000259" key="2">
    <source>
        <dbReference type="Pfam" id="PF07007"/>
    </source>
</evidence>
<protein>
    <recommendedName>
        <fullName evidence="2">Lysozyme inhibitor LprI-like N-terminal domain-containing protein</fullName>
    </recommendedName>
</protein>
<feature type="signal peptide" evidence="1">
    <location>
        <begin position="1"/>
        <end position="29"/>
    </location>
</feature>
<gene>
    <name evidence="3" type="ORF">FM111_12205</name>
</gene>
<reference evidence="3 4" key="1">
    <citation type="submission" date="2017-02" db="EMBL/GenBank/DDBJ databases">
        <authorList>
            <person name="Peterson S.W."/>
        </authorList>
    </citation>
    <scope>NUCLEOTIDE SEQUENCE [LARGE SCALE GENOMIC DNA]</scope>
    <source>
        <strain evidence="3 4">3F5N</strain>
    </source>
</reference>
<keyword evidence="1" id="KW-0732">Signal</keyword>
<dbReference type="Proteomes" id="UP000195766">
    <property type="component" value="Unassembled WGS sequence"/>
</dbReference>
<sequence length="238" mass="24902">MTALRFPSSASTAALLLGAALATSIAAPAAAESADCRRASGPVETAICSTPALTALDAKIAEHYGTAIRGYDAASAEALRRDQRAFLAIRDATGARLTGADLVEELTDQMTRREAFLTDLGNDPLVSVVGRWRNLNGEIVVNQWATGVLTFTATAADPRGDSWSCEADGSGDWIEEDEARFDDISGAAAWSLNMKAQGATLVVKETIENGADAVPYCGSGGTLSGTYFQAVRLPDPSR</sequence>
<evidence type="ECO:0000256" key="1">
    <source>
        <dbReference type="SAM" id="SignalP"/>
    </source>
</evidence>
<dbReference type="RefSeq" id="WP_087141251.1">
    <property type="nucleotide sequence ID" value="NZ_FUIE01000065.1"/>
</dbReference>
<evidence type="ECO:0000313" key="4">
    <source>
        <dbReference type="Proteomes" id="UP000195766"/>
    </source>
</evidence>
<feature type="domain" description="Lysozyme inhibitor LprI-like N-terminal" evidence="2">
    <location>
        <begin position="36"/>
        <end position="109"/>
    </location>
</feature>
<dbReference type="OrthoDB" id="7066062at2"/>
<name>A0A1R4GF61_BREDI</name>